<feature type="compositionally biased region" description="Basic and acidic residues" evidence="1">
    <location>
        <begin position="723"/>
        <end position="740"/>
    </location>
</feature>
<sequence>MSGVGYDLHSLGWHSFQQLCLTLSRETLGQTVESFLDSNDGGRDGGFSGTWSPRGAETLTGHFVIQCKFTSKKHANLYAVDLRDEVEKARRLVDKGLCDVYVLITNAGLSGVEAERIEAAYKAVGVRSVLSLGSTWICQQIQENKRLRMLVPRLYGLGDLSQILDERAYAQARALLASLREDLSKIVVTNAYKRAAAALDQHGFVLLIGEPAAGKTTIASLLAMAALDQWNASTLKLDTPDEVKKHWNPDEPSQFFWIDDAFGVSQYESHLVYGWNHRLPNIRAMLKTGAKIVMTSRDYIYNRARRDLKEGAFPLLKESQVVIDVRDLTLEERRQILYNHLKLGHQPQRFRTQIKELLEGVAAHPRFIPETARRLGDPIFTKGLYLHKLSIDHFVEKQEQLLDEVLQGLDNDSKSSLGLIYMRRGALESPIQLEPLESSALERLGSSLGGCTTALDALNGSLVQLAYLEGSAIWRFKHPTIGDTFAAQLVRNPELLEVYLQGSSTDDLMEQVTCGDVGLERAVIIPKGLFPLMLKRLNEYSSSPRYKSQVYATQGAKNRIMDFLARRCAREFLSCYIEAHPELPARAAEPGLMLSAVPEVDLAARLYELGLLPEALRLKFIETVTGYALRGEDLYALNNNDIRPMFTDEEFQDFRCQIRNQLVPRLAEVRREWESNFHASNESADEFMESLRDCFSILKSEFVGDADVESMVEKQSERLNEWVADHSKDDTDDRPERTLGDLDAAELTEATRSVFDDVDT</sequence>
<reference evidence="3 4" key="1">
    <citation type="journal article" date="2009" name="Appl. Environ. Microbiol.">
        <title>Three genomes from the phylum Acidobacteria provide insight into the lifestyles of these microorganisms in soils.</title>
        <authorList>
            <person name="Ward N.L."/>
            <person name="Challacombe J.F."/>
            <person name="Janssen P.H."/>
            <person name="Henrissat B."/>
            <person name="Coutinho P.M."/>
            <person name="Wu M."/>
            <person name="Xie G."/>
            <person name="Haft D.H."/>
            <person name="Sait M."/>
            <person name="Badger J."/>
            <person name="Barabote R.D."/>
            <person name="Bradley B."/>
            <person name="Brettin T.S."/>
            <person name="Brinkac L.M."/>
            <person name="Bruce D."/>
            <person name="Creasy T."/>
            <person name="Daugherty S.C."/>
            <person name="Davidsen T.M."/>
            <person name="DeBoy R.T."/>
            <person name="Detter J.C."/>
            <person name="Dodson R.J."/>
            <person name="Durkin A.S."/>
            <person name="Ganapathy A."/>
            <person name="Gwinn-Giglio M."/>
            <person name="Han C.S."/>
            <person name="Khouri H."/>
            <person name="Kiss H."/>
            <person name="Kothari S.P."/>
            <person name="Madupu R."/>
            <person name="Nelson K.E."/>
            <person name="Nelson W.C."/>
            <person name="Paulsen I."/>
            <person name="Penn K."/>
            <person name="Ren Q."/>
            <person name="Rosovitz M.J."/>
            <person name="Selengut J.D."/>
            <person name="Shrivastava S."/>
            <person name="Sullivan S.A."/>
            <person name="Tapia R."/>
            <person name="Thompson L.S."/>
            <person name="Watkins K.L."/>
            <person name="Yang Q."/>
            <person name="Yu C."/>
            <person name="Zafar N."/>
            <person name="Zhou L."/>
            <person name="Kuske C.R."/>
        </authorList>
    </citation>
    <scope>NUCLEOTIDE SEQUENCE [LARGE SCALE GENOMIC DNA]</scope>
    <source>
        <strain evidence="4">ATCC 51196 / DSM 11244 / BCRC 80197 / JCM 7670 / NBRC 15755 / NCIMB 13165 / 161</strain>
    </source>
</reference>
<dbReference type="HOGENOM" id="CLU_021145_0_0_0"/>
<dbReference type="InterPro" id="IPR049050">
    <property type="entry name" value="nSTAND3"/>
</dbReference>
<gene>
    <name evidence="3" type="ordered locus">ACP_1532</name>
</gene>
<keyword evidence="4" id="KW-1185">Reference proteome</keyword>
<evidence type="ECO:0000313" key="4">
    <source>
        <dbReference type="Proteomes" id="UP000002207"/>
    </source>
</evidence>
<evidence type="ECO:0000313" key="3">
    <source>
        <dbReference type="EMBL" id="ACO32646.1"/>
    </source>
</evidence>
<name>C1F6M7_ACIC5</name>
<dbReference type="AlphaFoldDB" id="C1F6M7"/>
<dbReference type="eggNOG" id="COG0464">
    <property type="taxonomic scope" value="Bacteria"/>
</dbReference>
<dbReference type="Pfam" id="PF20720">
    <property type="entry name" value="nSTAND3"/>
    <property type="match status" value="1"/>
</dbReference>
<proteinExistence type="predicted"/>
<accession>C1F6M7</accession>
<dbReference type="InParanoid" id="C1F6M7"/>
<feature type="region of interest" description="Disordered" evidence="1">
    <location>
        <begin position="723"/>
        <end position="745"/>
    </location>
</feature>
<dbReference type="KEGG" id="aca:ACP_1532"/>
<evidence type="ECO:0000259" key="2">
    <source>
        <dbReference type="Pfam" id="PF20720"/>
    </source>
</evidence>
<dbReference type="InterPro" id="IPR027417">
    <property type="entry name" value="P-loop_NTPase"/>
</dbReference>
<evidence type="ECO:0000256" key="1">
    <source>
        <dbReference type="SAM" id="MobiDB-lite"/>
    </source>
</evidence>
<dbReference type="Proteomes" id="UP000002207">
    <property type="component" value="Chromosome"/>
</dbReference>
<dbReference type="SUPFAM" id="SSF52540">
    <property type="entry name" value="P-loop containing nucleoside triphosphate hydrolases"/>
    <property type="match status" value="1"/>
</dbReference>
<feature type="domain" description="Novel STAND NTPase 3" evidence="2">
    <location>
        <begin position="187"/>
        <end position="342"/>
    </location>
</feature>
<organism evidence="3 4">
    <name type="scientific">Acidobacterium capsulatum (strain ATCC 51196 / DSM 11244 / BCRC 80197 / JCM 7670 / NBRC 15755 / NCIMB 13165 / 161)</name>
    <dbReference type="NCBI Taxonomy" id="240015"/>
    <lineage>
        <taxon>Bacteria</taxon>
        <taxon>Pseudomonadati</taxon>
        <taxon>Acidobacteriota</taxon>
        <taxon>Terriglobia</taxon>
        <taxon>Terriglobales</taxon>
        <taxon>Acidobacteriaceae</taxon>
        <taxon>Acidobacterium</taxon>
    </lineage>
</organism>
<dbReference type="STRING" id="240015.ACP_1532"/>
<protein>
    <recommendedName>
        <fullName evidence="2">Novel STAND NTPase 3 domain-containing protein</fullName>
    </recommendedName>
</protein>
<dbReference type="OrthoDB" id="7820209at2"/>
<dbReference type="EMBL" id="CP001472">
    <property type="protein sequence ID" value="ACO32646.1"/>
    <property type="molecule type" value="Genomic_DNA"/>
</dbReference>